<evidence type="ECO:0000259" key="2">
    <source>
        <dbReference type="Pfam" id="PF07238"/>
    </source>
</evidence>
<dbReference type="GO" id="GO:0035438">
    <property type="term" value="F:cyclic-di-GMP binding"/>
    <property type="evidence" value="ECO:0007669"/>
    <property type="project" value="InterPro"/>
</dbReference>
<protein>
    <recommendedName>
        <fullName evidence="2">PilZ domain-containing protein</fullName>
    </recommendedName>
</protein>
<accession>A0A6N4E5I9</accession>
<evidence type="ECO:0000313" key="4">
    <source>
        <dbReference type="Proteomes" id="UP000250928"/>
    </source>
</evidence>
<comment type="caution">
    <text evidence="3">The sequence shown here is derived from an EMBL/GenBank/DDBJ whole genome shotgun (WGS) entry which is preliminary data.</text>
</comment>
<gene>
    <name evidence="3" type="ORF">C3L24_02095</name>
</gene>
<dbReference type="InterPro" id="IPR009875">
    <property type="entry name" value="PilZ_domain"/>
</dbReference>
<feature type="region of interest" description="Disordered" evidence="1">
    <location>
        <begin position="94"/>
        <end position="119"/>
    </location>
</feature>
<dbReference type="Proteomes" id="UP000250928">
    <property type="component" value="Unassembled WGS sequence"/>
</dbReference>
<reference evidence="3 4" key="1">
    <citation type="submission" date="2018-01" db="EMBL/GenBank/DDBJ databases">
        <title>Novel co-symbiosis in the lucinid bivalve Phacoides pectinatus.</title>
        <authorList>
            <person name="Lim S.J."/>
            <person name="Davis B.G."/>
            <person name="Gill D.E."/>
            <person name="Engel A.S."/>
            <person name="Anderson L.C."/>
            <person name="Campbell B.J."/>
        </authorList>
    </citation>
    <scope>NUCLEOTIDE SEQUENCE [LARGE SCALE GENOMIC DNA]</scope>
    <source>
        <strain evidence="3">N3_P5</strain>
    </source>
</reference>
<sequence length="119" mass="12430">MTIEKRHQPRCRCDLPAHLIHRGRAFPIRISDIAAGGLGIRAGRLALPGGNLIEVELHLNGATWSLHGLIVHTGAPRIGVMFKTPQPALFSAATQAGSAPSPMRTTALGGALSPPPPAP</sequence>
<dbReference type="AlphaFoldDB" id="A0A6N4E5I9"/>
<dbReference type="Pfam" id="PF07238">
    <property type="entry name" value="PilZ"/>
    <property type="match status" value="1"/>
</dbReference>
<name>A0A6N4E5I9_9GAMM</name>
<feature type="domain" description="PilZ" evidence="2">
    <location>
        <begin position="4"/>
        <end position="86"/>
    </location>
</feature>
<proteinExistence type="predicted"/>
<dbReference type="SUPFAM" id="SSF141371">
    <property type="entry name" value="PilZ domain-like"/>
    <property type="match status" value="1"/>
</dbReference>
<evidence type="ECO:0000256" key="1">
    <source>
        <dbReference type="SAM" id="MobiDB-lite"/>
    </source>
</evidence>
<dbReference type="Gene3D" id="2.40.10.220">
    <property type="entry name" value="predicted glycosyltransferase like domains"/>
    <property type="match status" value="1"/>
</dbReference>
<dbReference type="EMBL" id="PQCO01000100">
    <property type="protein sequence ID" value="PUE05047.1"/>
    <property type="molecule type" value="Genomic_DNA"/>
</dbReference>
<organism evidence="3 4">
    <name type="scientific">Candidatus Sedimenticola endophacoides</name>
    <dbReference type="NCBI Taxonomy" id="2548426"/>
    <lineage>
        <taxon>Bacteria</taxon>
        <taxon>Pseudomonadati</taxon>
        <taxon>Pseudomonadota</taxon>
        <taxon>Gammaproteobacteria</taxon>
        <taxon>Chromatiales</taxon>
        <taxon>Sedimenticolaceae</taxon>
        <taxon>Sedimenticola</taxon>
    </lineage>
</organism>
<evidence type="ECO:0000313" key="3">
    <source>
        <dbReference type="EMBL" id="PUE05047.1"/>
    </source>
</evidence>